<dbReference type="InterPro" id="IPR043504">
    <property type="entry name" value="Peptidase_S1_PA_chymotrypsin"/>
</dbReference>
<evidence type="ECO:0000313" key="2">
    <source>
        <dbReference type="Proteomes" id="UP000077752"/>
    </source>
</evidence>
<evidence type="ECO:0008006" key="3">
    <source>
        <dbReference type="Google" id="ProtNLM"/>
    </source>
</evidence>
<dbReference type="InterPro" id="IPR009003">
    <property type="entry name" value="Peptidase_S1_PA"/>
</dbReference>
<dbReference type="EMBL" id="LUCV01000049">
    <property type="protein sequence ID" value="OAI84706.1"/>
    <property type="molecule type" value="Genomic_DNA"/>
</dbReference>
<gene>
    <name evidence="1" type="ORF">AYO28_02150</name>
</gene>
<name>A0A177SA73_PSEPU</name>
<dbReference type="Proteomes" id="UP000077752">
    <property type="component" value="Unassembled WGS sequence"/>
</dbReference>
<dbReference type="Gene3D" id="2.40.10.10">
    <property type="entry name" value="Trypsin-like serine proteases"/>
    <property type="match status" value="1"/>
</dbReference>
<organism evidence="1 2">
    <name type="scientific">Pseudomonas putida</name>
    <name type="common">Arthrobacter siderocapsulatus</name>
    <dbReference type="NCBI Taxonomy" id="303"/>
    <lineage>
        <taxon>Bacteria</taxon>
        <taxon>Pseudomonadati</taxon>
        <taxon>Pseudomonadota</taxon>
        <taxon>Gammaproteobacteria</taxon>
        <taxon>Pseudomonadales</taxon>
        <taxon>Pseudomonadaceae</taxon>
        <taxon>Pseudomonas</taxon>
    </lineage>
</organism>
<dbReference type="Pfam" id="PF13365">
    <property type="entry name" value="Trypsin_2"/>
    <property type="match status" value="1"/>
</dbReference>
<evidence type="ECO:0000313" key="1">
    <source>
        <dbReference type="EMBL" id="OAI84706.1"/>
    </source>
</evidence>
<reference evidence="1 2" key="1">
    <citation type="submission" date="2016-03" db="EMBL/GenBank/DDBJ databases">
        <title>Draft Genome Assembly of Pseudomonas putida strain CBF10-2.</title>
        <authorList>
            <person name="Iyer R.S."/>
            <person name="Damania A."/>
        </authorList>
    </citation>
    <scope>NUCLEOTIDE SEQUENCE [LARGE SCALE GENOMIC DNA]</scope>
    <source>
        <strain evidence="1 2">CBF10-2</strain>
    </source>
</reference>
<sequence>MPSASLNAITEAHPGIAQFDSLVKGYTGPAQECYPAVVEQLLELYRAKKGLPMLFEALYEYSHALSGSEHLRSLLEPWLPAGDRREAMLAKRDNFFLSRNLHSSLAEFEPKVCCIVGRYILGGQSIENQGTGFLVWPDLVLTAMHVFGDLIVADPTRVPDSFRVVFDHLKGAPISLNVPLPTDTRCVRLAEEWLVTCAHPFENDGKIDQPDPQQQEAMKEHLDFVLIRLNEKVGLQPVNPAGGRARAWIPMPDIRAPGKLARDGRLIITQHPSGQPQCTDFGRFERVCPSQTRIFYNVSTESGSSGAPCFNHDFELVGMHNAKFQPAGVAKANQAIRFDSIQARITPYIVGTELPEPARLWNLAKDRKSCRPVIGREVLLTWIEASMRVDAGLRERYFAMLPEEGQGGKSFSWEILEHCLKGNHRHLAMIFDKDRNLMPSALEDFIATLTLKFRIPAGGAVPMPARTEGDNDKIRRWASQLVPQWFCAQLEATRILTEDRRERARRMVEDSMIFGTEVHPDVRAVATQPEPDMHTEERWSLAWLVFDDLHIMTLSQEIQDFLAALTQMANSDNHTFDVLRRLRWVFLGKSPAFVDPALVCVESVGAQTYMDGIEALGRNILLAAPYARNDVIDGAISTIKNMMKALYRPSIPPAERLLILQDVAGMTLTEQLPNWMSS</sequence>
<dbReference type="AlphaFoldDB" id="A0A177SA73"/>
<proteinExistence type="predicted"/>
<accession>A0A177SA73</accession>
<protein>
    <recommendedName>
        <fullName evidence="3">Serine protease</fullName>
    </recommendedName>
</protein>
<dbReference type="SUPFAM" id="SSF50494">
    <property type="entry name" value="Trypsin-like serine proteases"/>
    <property type="match status" value="1"/>
</dbReference>
<comment type="caution">
    <text evidence="1">The sequence shown here is derived from an EMBL/GenBank/DDBJ whole genome shotgun (WGS) entry which is preliminary data.</text>
</comment>